<feature type="transmembrane region" description="Helical" evidence="2">
    <location>
        <begin position="192"/>
        <end position="210"/>
    </location>
</feature>
<feature type="compositionally biased region" description="Basic and acidic residues" evidence="1">
    <location>
        <begin position="264"/>
        <end position="279"/>
    </location>
</feature>
<dbReference type="EMBL" id="LR824004">
    <property type="protein sequence ID" value="CAH0578188.1"/>
    <property type="molecule type" value="Genomic_DNA"/>
</dbReference>
<feature type="transmembrane region" description="Helical" evidence="2">
    <location>
        <begin position="12"/>
        <end position="39"/>
    </location>
</feature>
<evidence type="ECO:0000313" key="3">
    <source>
        <dbReference type="EMBL" id="CAH0578188.1"/>
    </source>
</evidence>
<evidence type="ECO:0000256" key="1">
    <source>
        <dbReference type="SAM" id="MobiDB-lite"/>
    </source>
</evidence>
<dbReference type="AlphaFoldDB" id="A0A9P0FQY1"/>
<protein>
    <submittedName>
        <fullName evidence="3">Uncharacterized protein</fullName>
    </submittedName>
</protein>
<keyword evidence="4" id="KW-1185">Reference proteome</keyword>
<keyword evidence="2" id="KW-1133">Transmembrane helix</keyword>
<feature type="compositionally biased region" description="Polar residues" evidence="1">
    <location>
        <begin position="295"/>
        <end position="305"/>
    </location>
</feature>
<dbReference type="OrthoDB" id="7967436at2759"/>
<sequence length="362" mass="40415">MQKQPKLSSHLVLTATLSGAINIGISLIYILLAIITLILRGNCDNGMILEKTKGGDYFWKIVFSAFVLKGDCEASLSARESLHNDITGEYTVFVLTAITLTFAILSVITSIALITTVQDDAARYINLVLFAYIATWVAVLVVDLTTGIHFGLDHGFLTGRLDDWIAGAPASYRIEVLRHGAFLLMTIALKGYVAHLFNIVLIILLIVYIAEHKNAQKKNDHSIHKLGALTAFDQPRKPEDNNWPQQPEMLSPFARGSQMNPGFIHDDDSPPRTPRREPSRNYSNRSYDRSDSWHHSQPSASQTARPFTYLEDVKRPMPSRPQASPAVEPWNRDPWPTPLVPAPDYSPQAARRLKSALKPAYM</sequence>
<evidence type="ECO:0000256" key="2">
    <source>
        <dbReference type="SAM" id="Phobius"/>
    </source>
</evidence>
<organism evidence="3 4">
    <name type="scientific">Chrysodeixis includens</name>
    <name type="common">Soybean looper</name>
    <name type="synonym">Pseudoplusia includens</name>
    <dbReference type="NCBI Taxonomy" id="689277"/>
    <lineage>
        <taxon>Eukaryota</taxon>
        <taxon>Metazoa</taxon>
        <taxon>Ecdysozoa</taxon>
        <taxon>Arthropoda</taxon>
        <taxon>Hexapoda</taxon>
        <taxon>Insecta</taxon>
        <taxon>Pterygota</taxon>
        <taxon>Neoptera</taxon>
        <taxon>Endopterygota</taxon>
        <taxon>Lepidoptera</taxon>
        <taxon>Glossata</taxon>
        <taxon>Ditrysia</taxon>
        <taxon>Noctuoidea</taxon>
        <taxon>Noctuidae</taxon>
        <taxon>Plusiinae</taxon>
        <taxon>Chrysodeixis</taxon>
    </lineage>
</organism>
<keyword evidence="2" id="KW-0472">Membrane</keyword>
<dbReference type="Proteomes" id="UP001154114">
    <property type="component" value="Chromosome 1"/>
</dbReference>
<feature type="transmembrane region" description="Helical" evidence="2">
    <location>
        <begin position="127"/>
        <end position="152"/>
    </location>
</feature>
<reference evidence="3" key="1">
    <citation type="submission" date="2021-12" db="EMBL/GenBank/DDBJ databases">
        <authorList>
            <person name="King R."/>
        </authorList>
    </citation>
    <scope>NUCLEOTIDE SEQUENCE</scope>
</reference>
<accession>A0A9P0FQY1</accession>
<proteinExistence type="predicted"/>
<name>A0A9P0FQY1_CHRIL</name>
<gene>
    <name evidence="3" type="ORF">CINC_LOCUS540</name>
</gene>
<feature type="transmembrane region" description="Helical" evidence="2">
    <location>
        <begin position="90"/>
        <end position="115"/>
    </location>
</feature>
<keyword evidence="2" id="KW-0812">Transmembrane</keyword>
<feature type="region of interest" description="Disordered" evidence="1">
    <location>
        <begin position="231"/>
        <end position="362"/>
    </location>
</feature>
<evidence type="ECO:0000313" key="4">
    <source>
        <dbReference type="Proteomes" id="UP001154114"/>
    </source>
</evidence>